<comment type="caution">
    <text evidence="1">The sequence shown here is derived from an EMBL/GenBank/DDBJ whole genome shotgun (WGS) entry which is preliminary data.</text>
</comment>
<dbReference type="Proteomes" id="UP000241404">
    <property type="component" value="Unassembled WGS sequence"/>
</dbReference>
<evidence type="ECO:0000313" key="2">
    <source>
        <dbReference type="Proteomes" id="UP000241404"/>
    </source>
</evidence>
<proteinExistence type="predicted"/>
<organism evidence="1 2">
    <name type="scientific">Photobacterium damselae</name>
    <dbReference type="NCBI Taxonomy" id="38293"/>
    <lineage>
        <taxon>Bacteria</taxon>
        <taxon>Pseudomonadati</taxon>
        <taxon>Pseudomonadota</taxon>
        <taxon>Gammaproteobacteria</taxon>
        <taxon>Vibrionales</taxon>
        <taxon>Vibrionaceae</taxon>
        <taxon>Photobacterium</taxon>
    </lineage>
</organism>
<gene>
    <name evidence="1" type="ORF">CTM90_09800</name>
</gene>
<protein>
    <submittedName>
        <fullName evidence="1">Uncharacterized protein</fullName>
    </submittedName>
</protein>
<sequence length="192" mass="22300">MNNRENCIQRDEQIRFEDNEKDYSANFKKAVSTTNSFLPSKIVHQIFQRNSANYSIIKRPYTNLEHIEVYLTPQLASEMLKHNQKELANCRISYIKILKYADEIISGRLSQTGDPIIISDKGNIVKGHNVLYAIIKADVGFIATITYGVQDNLAFPCESSYCMCFMTKKIIRIIKREIKGKYQQIKFYLKNK</sequence>
<dbReference type="EMBL" id="PYMM01000004">
    <property type="protein sequence ID" value="PSU17192.1"/>
    <property type="molecule type" value="Genomic_DNA"/>
</dbReference>
<dbReference type="RefSeq" id="WP_065170647.1">
    <property type="nucleotide sequence ID" value="NZ_LZFH01000003.1"/>
</dbReference>
<evidence type="ECO:0000313" key="1">
    <source>
        <dbReference type="EMBL" id="PSU17192.1"/>
    </source>
</evidence>
<dbReference type="AlphaFoldDB" id="A0ABD6X6R5"/>
<accession>A0ABD6X6R5</accession>
<name>A0ABD6X6R5_PHODM</name>
<reference evidence="1 2" key="1">
    <citation type="submission" date="2018-03" db="EMBL/GenBank/DDBJ databases">
        <title>Whole genome sequencing of Histamine producing bacteria.</title>
        <authorList>
            <person name="Butler K."/>
        </authorList>
    </citation>
    <scope>NUCLEOTIDE SEQUENCE [LARGE SCALE GENOMIC DNA]</scope>
    <source>
        <strain evidence="1 2">BT-6</strain>
    </source>
</reference>